<keyword evidence="4" id="KW-1185">Reference proteome</keyword>
<organism evidence="3 4">
    <name type="scientific">Lacipirellula parvula</name>
    <dbReference type="NCBI Taxonomy" id="2650471"/>
    <lineage>
        <taxon>Bacteria</taxon>
        <taxon>Pseudomonadati</taxon>
        <taxon>Planctomycetota</taxon>
        <taxon>Planctomycetia</taxon>
        <taxon>Pirellulales</taxon>
        <taxon>Lacipirellulaceae</taxon>
        <taxon>Lacipirellula</taxon>
    </lineage>
</organism>
<accession>A0A5K7XNM9</accession>
<gene>
    <name evidence="3" type="ORF">PLANPX_4401</name>
</gene>
<reference evidence="4" key="1">
    <citation type="submission" date="2019-10" db="EMBL/GenBank/DDBJ databases">
        <title>Lacipirellula parvula gen. nov., sp. nov., representing a lineage of planctomycetes widespread in freshwater anoxic habitats, and description of the family Lacipirellulaceae.</title>
        <authorList>
            <person name="Dedysh S.N."/>
            <person name="Kulichevskaya I.S."/>
            <person name="Beletsky A.V."/>
            <person name="Rakitin A.L."/>
            <person name="Mardanov A.V."/>
            <person name="Ivanova A.A."/>
            <person name="Saltykova V.X."/>
            <person name="Rijpstra W.I.C."/>
            <person name="Sinninghe Damste J.S."/>
            <person name="Ravin N.V."/>
        </authorList>
    </citation>
    <scope>NUCLEOTIDE SEQUENCE [LARGE SCALE GENOMIC DNA]</scope>
    <source>
        <strain evidence="4">PX69</strain>
    </source>
</reference>
<dbReference type="Proteomes" id="UP000326837">
    <property type="component" value="Chromosome"/>
</dbReference>
<name>A0A5K7XNM9_9BACT</name>
<dbReference type="InterPro" id="IPR036691">
    <property type="entry name" value="Endo/exonu/phosph_ase_sf"/>
</dbReference>
<dbReference type="PANTHER" id="PTHR12121:SF36">
    <property type="entry name" value="ENDONUCLEASE_EXONUCLEASE_PHOSPHATASE DOMAIN-CONTAINING PROTEIN"/>
    <property type="match status" value="1"/>
</dbReference>
<dbReference type="SUPFAM" id="SSF56219">
    <property type="entry name" value="DNase I-like"/>
    <property type="match status" value="1"/>
</dbReference>
<protein>
    <recommendedName>
        <fullName evidence="2">Endonuclease/exonuclease/phosphatase domain-containing protein</fullName>
    </recommendedName>
</protein>
<evidence type="ECO:0000256" key="1">
    <source>
        <dbReference type="SAM" id="SignalP"/>
    </source>
</evidence>
<sequence>MITRMLPILAAVTVLAIASTANAGEPLKAMTFNIRLATGDDGENVWSKRSDLTIGVIRDEKPAVFGVQEAHPIQIEELNASLPEYINVGVGRRADGSDEFSAIYFRRDRFHLSDAGTFWLSDEPTVPGSRSWGNNLPRIATWVRLLDQANKRRIVALNTHWDHESQPARLNSAKLICEQLKKISGDDEPVIIMGDFNAQPNNPAMVALVEQGGLRDTLSVAHPDEKNIGTFHGFGRVEKGPKIDAVLVSPQWQVKDATIIRTHDGSRYPSDHYPVTATLELP</sequence>
<evidence type="ECO:0000313" key="4">
    <source>
        <dbReference type="Proteomes" id="UP000326837"/>
    </source>
</evidence>
<evidence type="ECO:0000259" key="2">
    <source>
        <dbReference type="Pfam" id="PF03372"/>
    </source>
</evidence>
<dbReference type="KEGG" id="lpav:PLANPX_4401"/>
<feature type="signal peptide" evidence="1">
    <location>
        <begin position="1"/>
        <end position="23"/>
    </location>
</feature>
<dbReference type="GO" id="GO:0000175">
    <property type="term" value="F:3'-5'-RNA exonuclease activity"/>
    <property type="evidence" value="ECO:0007669"/>
    <property type="project" value="TreeGrafter"/>
</dbReference>
<dbReference type="InterPro" id="IPR050410">
    <property type="entry name" value="CCR4/nocturin_mRNA_transcr"/>
</dbReference>
<dbReference type="Pfam" id="PF03372">
    <property type="entry name" value="Exo_endo_phos"/>
    <property type="match status" value="1"/>
</dbReference>
<feature type="domain" description="Endonuclease/exonuclease/phosphatase" evidence="2">
    <location>
        <begin position="30"/>
        <end position="272"/>
    </location>
</feature>
<evidence type="ECO:0000313" key="3">
    <source>
        <dbReference type="EMBL" id="BBO34789.1"/>
    </source>
</evidence>
<dbReference type="AlphaFoldDB" id="A0A5K7XNM9"/>
<feature type="chain" id="PRO_5024949625" description="Endonuclease/exonuclease/phosphatase domain-containing protein" evidence="1">
    <location>
        <begin position="24"/>
        <end position="282"/>
    </location>
</feature>
<dbReference type="CDD" id="cd09083">
    <property type="entry name" value="EEP-1"/>
    <property type="match status" value="1"/>
</dbReference>
<dbReference type="InterPro" id="IPR005135">
    <property type="entry name" value="Endo/exonuclease/phosphatase"/>
</dbReference>
<keyword evidence="1" id="KW-0732">Signal</keyword>
<proteinExistence type="predicted"/>
<dbReference type="EMBL" id="AP021861">
    <property type="protein sequence ID" value="BBO34789.1"/>
    <property type="molecule type" value="Genomic_DNA"/>
</dbReference>
<dbReference type="Gene3D" id="3.60.10.10">
    <property type="entry name" value="Endonuclease/exonuclease/phosphatase"/>
    <property type="match status" value="1"/>
</dbReference>
<dbReference type="PANTHER" id="PTHR12121">
    <property type="entry name" value="CARBON CATABOLITE REPRESSOR PROTEIN 4"/>
    <property type="match status" value="1"/>
</dbReference>